<gene>
    <name evidence="3" type="ORF">DFA_10246</name>
</gene>
<dbReference type="InterPro" id="IPR004177">
    <property type="entry name" value="DDHD_dom"/>
</dbReference>
<feature type="compositionally biased region" description="Low complexity" evidence="1">
    <location>
        <begin position="96"/>
        <end position="109"/>
    </location>
</feature>
<dbReference type="STRING" id="1054147.F4Q9P2"/>
<sequence>MMENNNDITSSTTAGVGDPTPTIEDSNIKTKSADSNGNSTTTTTTTSNFIELTSLNSNGEAILKNSNNEQQQQQDNGQQEEEEIVDPLQIEKEMESTPTTTSPLSMSTPPKDDYLLKDNNNNTINNNTVTSSTQPIEIRNNNDNNNNFNNRFPEVEIDETSEINNVQGLLNQMPQDPYLTSDYDIDPILKEQIMEADRVQMEKEYNATPVIDHLVFIVHGMGNQTNSESKISVLEQNVDLLKKNFNLSQQKGSTQQLNVEFRIIEWHSKIRKGTLDEDLDKIKPDKVEKLRGFINETLFDIMLYMTPDYHQEILKEVSSQINQNYKIFLDYHPKFRGLVSIFAHSLGSVIMWDVLSRGLLKFNVENVFALGSPLGLFLRLNGYELGKLDMKKHLPNVYNWYNIFSSTDPVSYRIEPFLDLRYLKMKPLPIQMFPEIIARKLSSTSPPSTIPIGSSANSANGRPASPSSTPPSSNWFSGMFSWKSTPTTPTNTPPSQTKNNHTNNNSNNNKVGNDNGGEPLLPQPSSTPPKNDVDSLNNSPLSKSLDDNIKLKSDNNQSNNNTTDNNSNQTTLFEMEMKPTESTESIENQPEIIKTTEENAQPDILITDTNNSNNSTYNNNESFKENDEMEMDKDKIGELIENPKIKHIKSHPLELSPQSNGSESPLYIPFVPIKKPQQDEQQQQQYNNNNNNVNNVNNNSNNNNQNNEEQPKQHWVIGERELKRHDFVLEEGGTIWRSGLPSYLVSIFSHMSYWDSKGVANFLVHSLALKFPKLAELSYQRKKDVEKGFGFLVQQNTFHHRNSIISNNNGHTMSATTTTTTMNTTASIMNGNNNNYFDTDTDYTL</sequence>
<feature type="domain" description="DDHD" evidence="2">
    <location>
        <begin position="360"/>
        <end position="769"/>
    </location>
</feature>
<evidence type="ECO:0000313" key="4">
    <source>
        <dbReference type="Proteomes" id="UP000007797"/>
    </source>
</evidence>
<reference evidence="4" key="1">
    <citation type="journal article" date="2011" name="Genome Res.">
        <title>Phylogeny-wide analysis of social amoeba genomes highlights ancient origins for complex intercellular communication.</title>
        <authorList>
            <person name="Heidel A.J."/>
            <person name="Lawal H.M."/>
            <person name="Felder M."/>
            <person name="Schilde C."/>
            <person name="Helps N.R."/>
            <person name="Tunggal B."/>
            <person name="Rivero F."/>
            <person name="John U."/>
            <person name="Schleicher M."/>
            <person name="Eichinger L."/>
            <person name="Platzer M."/>
            <person name="Noegel A.A."/>
            <person name="Schaap P."/>
            <person name="Gloeckner G."/>
        </authorList>
    </citation>
    <scope>NUCLEOTIDE SEQUENCE [LARGE SCALE GENOMIC DNA]</scope>
    <source>
        <strain evidence="4">SH3</strain>
    </source>
</reference>
<feature type="region of interest" description="Disordered" evidence="1">
    <location>
        <begin position="676"/>
        <end position="713"/>
    </location>
</feature>
<feature type="region of interest" description="Disordered" evidence="1">
    <location>
        <begin position="443"/>
        <end position="570"/>
    </location>
</feature>
<feature type="compositionally biased region" description="Low complexity" evidence="1">
    <location>
        <begin position="119"/>
        <end position="133"/>
    </location>
</feature>
<feature type="compositionally biased region" description="Low complexity" evidence="1">
    <location>
        <begin position="463"/>
        <end position="473"/>
    </location>
</feature>
<dbReference type="InterPro" id="IPR058055">
    <property type="entry name" value="PA-PLA1"/>
</dbReference>
<feature type="compositionally biased region" description="Low complexity" evidence="1">
    <location>
        <begin position="483"/>
        <end position="517"/>
    </location>
</feature>
<proteinExistence type="predicted"/>
<feature type="region of interest" description="Disordered" evidence="1">
    <location>
        <begin position="649"/>
        <end position="668"/>
    </location>
</feature>
<keyword evidence="4" id="KW-1185">Reference proteome</keyword>
<dbReference type="Proteomes" id="UP000007797">
    <property type="component" value="Unassembled WGS sequence"/>
</dbReference>
<feature type="compositionally biased region" description="Basic and acidic residues" evidence="1">
    <location>
        <begin position="544"/>
        <end position="553"/>
    </location>
</feature>
<name>F4Q9P2_CACFS</name>
<dbReference type="GeneID" id="14867449"/>
<dbReference type="PROSITE" id="PS51043">
    <property type="entry name" value="DDHD"/>
    <property type="match status" value="1"/>
</dbReference>
<accession>F4Q9P2</accession>
<dbReference type="AlphaFoldDB" id="F4Q9P2"/>
<dbReference type="OMA" id="IIEWHSK"/>
<feature type="compositionally biased region" description="Low complexity" evidence="1">
    <location>
        <begin position="679"/>
        <end position="708"/>
    </location>
</feature>
<feature type="compositionally biased region" description="Polar residues" evidence="1">
    <location>
        <begin position="1"/>
        <end position="14"/>
    </location>
</feature>
<dbReference type="EMBL" id="GL883026">
    <property type="protein sequence ID" value="EGG15411.1"/>
    <property type="molecule type" value="Genomic_DNA"/>
</dbReference>
<dbReference type="KEGG" id="dfa:DFA_10246"/>
<dbReference type="RefSeq" id="XP_004354153.1">
    <property type="nucleotide sequence ID" value="XM_004354101.1"/>
</dbReference>
<evidence type="ECO:0000256" key="1">
    <source>
        <dbReference type="SAM" id="MobiDB-lite"/>
    </source>
</evidence>
<dbReference type="PANTHER" id="PTHR23509">
    <property type="entry name" value="PA-PL1 PHOSPHOLIPASE FAMILY"/>
    <property type="match status" value="1"/>
</dbReference>
<dbReference type="GO" id="GO:0004620">
    <property type="term" value="F:phospholipase activity"/>
    <property type="evidence" value="ECO:0007669"/>
    <property type="project" value="TreeGrafter"/>
</dbReference>
<feature type="compositionally biased region" description="Low complexity" evidence="1">
    <location>
        <begin position="554"/>
        <end position="570"/>
    </location>
</feature>
<protein>
    <recommendedName>
        <fullName evidence="2">DDHD domain-containing protein</fullName>
    </recommendedName>
</protein>
<evidence type="ECO:0000313" key="3">
    <source>
        <dbReference type="EMBL" id="EGG15411.1"/>
    </source>
</evidence>
<dbReference type="Pfam" id="PF02862">
    <property type="entry name" value="DDHD"/>
    <property type="match status" value="1"/>
</dbReference>
<dbReference type="GO" id="GO:0005737">
    <property type="term" value="C:cytoplasm"/>
    <property type="evidence" value="ECO:0007669"/>
    <property type="project" value="TreeGrafter"/>
</dbReference>
<dbReference type="SMART" id="SM01127">
    <property type="entry name" value="DDHD"/>
    <property type="match status" value="1"/>
</dbReference>
<dbReference type="PANTHER" id="PTHR23509:SF10">
    <property type="entry name" value="LD21067P"/>
    <property type="match status" value="1"/>
</dbReference>
<dbReference type="GO" id="GO:0046872">
    <property type="term" value="F:metal ion binding"/>
    <property type="evidence" value="ECO:0007669"/>
    <property type="project" value="InterPro"/>
</dbReference>
<feature type="region of interest" description="Disordered" evidence="1">
    <location>
        <begin position="94"/>
        <end position="147"/>
    </location>
</feature>
<feature type="region of interest" description="Disordered" evidence="1">
    <location>
        <begin position="1"/>
        <end position="48"/>
    </location>
</feature>
<dbReference type="OrthoDB" id="431378at2759"/>
<evidence type="ECO:0000259" key="2">
    <source>
        <dbReference type="PROSITE" id="PS51043"/>
    </source>
</evidence>
<organism evidence="3 4">
    <name type="scientific">Cavenderia fasciculata</name>
    <name type="common">Slime mold</name>
    <name type="synonym">Dictyostelium fasciculatum</name>
    <dbReference type="NCBI Taxonomy" id="261658"/>
    <lineage>
        <taxon>Eukaryota</taxon>
        <taxon>Amoebozoa</taxon>
        <taxon>Evosea</taxon>
        <taxon>Eumycetozoa</taxon>
        <taxon>Dictyostelia</taxon>
        <taxon>Acytosteliales</taxon>
        <taxon>Cavenderiaceae</taxon>
        <taxon>Cavenderia</taxon>
    </lineage>
</organism>
<feature type="compositionally biased region" description="Low complexity" evidence="1">
    <location>
        <begin position="443"/>
        <end position="455"/>
    </location>
</feature>